<gene>
    <name evidence="8" type="ORF">N0V93_002994</name>
</gene>
<dbReference type="GO" id="GO:0005506">
    <property type="term" value="F:iron ion binding"/>
    <property type="evidence" value="ECO:0007669"/>
    <property type="project" value="InterPro"/>
</dbReference>
<reference evidence="8" key="1">
    <citation type="submission" date="2022-10" db="EMBL/GenBank/DDBJ databases">
        <title>Tapping the CABI collections for fungal endophytes: first genome assemblies for Collariella, Neodidymelliopsis, Ascochyta clinopodiicola, Didymella pomorum, Didymosphaeria variabile, Neocosmospora piperis and Neocucurbitaria cava.</title>
        <authorList>
            <person name="Hill R."/>
        </authorList>
    </citation>
    <scope>NUCLEOTIDE SEQUENCE</scope>
    <source>
        <strain evidence="8">IMI 355082</strain>
    </source>
</reference>
<keyword evidence="5 7" id="KW-0503">Monooxygenase</keyword>
<dbReference type="InterPro" id="IPR036396">
    <property type="entry name" value="Cyt_P450_sf"/>
</dbReference>
<dbReference type="Pfam" id="PF00067">
    <property type="entry name" value="p450"/>
    <property type="match status" value="1"/>
</dbReference>
<keyword evidence="4 6" id="KW-0408">Iron</keyword>
<dbReference type="InterPro" id="IPR053007">
    <property type="entry name" value="CYP450_monoxygenase_sec-met"/>
</dbReference>
<dbReference type="InterPro" id="IPR017972">
    <property type="entry name" value="Cyt_P450_CS"/>
</dbReference>
<evidence type="ECO:0000256" key="6">
    <source>
        <dbReference type="PIRSR" id="PIRSR602403-1"/>
    </source>
</evidence>
<feature type="binding site" description="axial binding residue" evidence="6">
    <location>
        <position position="421"/>
    </location>
    <ligand>
        <name>heme</name>
        <dbReference type="ChEBI" id="CHEBI:30413"/>
    </ligand>
    <ligandPart>
        <name>Fe</name>
        <dbReference type="ChEBI" id="CHEBI:18248"/>
    </ligandPart>
</feature>
<comment type="similarity">
    <text evidence="2 7">Belongs to the cytochrome P450 family.</text>
</comment>
<organism evidence="8 9">
    <name type="scientific">Gnomoniopsis smithogilvyi</name>
    <dbReference type="NCBI Taxonomy" id="1191159"/>
    <lineage>
        <taxon>Eukaryota</taxon>
        <taxon>Fungi</taxon>
        <taxon>Dikarya</taxon>
        <taxon>Ascomycota</taxon>
        <taxon>Pezizomycotina</taxon>
        <taxon>Sordariomycetes</taxon>
        <taxon>Sordariomycetidae</taxon>
        <taxon>Diaporthales</taxon>
        <taxon>Gnomoniaceae</taxon>
        <taxon>Gnomoniopsis</taxon>
    </lineage>
</organism>
<dbReference type="CDD" id="cd11040">
    <property type="entry name" value="CYP7_CYP8-like"/>
    <property type="match status" value="1"/>
</dbReference>
<evidence type="ECO:0000313" key="9">
    <source>
        <dbReference type="Proteomes" id="UP001140453"/>
    </source>
</evidence>
<dbReference type="Proteomes" id="UP001140453">
    <property type="component" value="Unassembled WGS sequence"/>
</dbReference>
<dbReference type="PROSITE" id="PS00086">
    <property type="entry name" value="CYTOCHROME_P450"/>
    <property type="match status" value="1"/>
</dbReference>
<dbReference type="PANTHER" id="PTHR47582:SF1">
    <property type="entry name" value="P450, PUTATIVE (EUROFUNG)-RELATED"/>
    <property type="match status" value="1"/>
</dbReference>
<evidence type="ECO:0000256" key="1">
    <source>
        <dbReference type="ARBA" id="ARBA00001971"/>
    </source>
</evidence>
<accession>A0A9W9CZP8</accession>
<dbReference type="GO" id="GO:0016705">
    <property type="term" value="F:oxidoreductase activity, acting on paired donors, with incorporation or reduction of molecular oxygen"/>
    <property type="evidence" value="ECO:0007669"/>
    <property type="project" value="InterPro"/>
</dbReference>
<dbReference type="EMBL" id="JAPEVB010000002">
    <property type="protein sequence ID" value="KAJ4393779.1"/>
    <property type="molecule type" value="Genomic_DNA"/>
</dbReference>
<dbReference type="AlphaFoldDB" id="A0A9W9CZP8"/>
<comment type="caution">
    <text evidence="8">The sequence shown here is derived from an EMBL/GenBank/DDBJ whole genome shotgun (WGS) entry which is preliminary data.</text>
</comment>
<dbReference type="GO" id="GO:0020037">
    <property type="term" value="F:heme binding"/>
    <property type="evidence" value="ECO:0007669"/>
    <property type="project" value="InterPro"/>
</dbReference>
<evidence type="ECO:0008006" key="10">
    <source>
        <dbReference type="Google" id="ProtNLM"/>
    </source>
</evidence>
<dbReference type="PRINTS" id="PR00465">
    <property type="entry name" value="EP450IV"/>
</dbReference>
<evidence type="ECO:0000256" key="2">
    <source>
        <dbReference type="ARBA" id="ARBA00010617"/>
    </source>
</evidence>
<dbReference type="OrthoDB" id="1470350at2759"/>
<dbReference type="PANTHER" id="PTHR47582">
    <property type="entry name" value="P450, PUTATIVE (EUROFUNG)-RELATED"/>
    <property type="match status" value="1"/>
</dbReference>
<dbReference type="InterPro" id="IPR002403">
    <property type="entry name" value="Cyt_P450_E_grp-IV"/>
</dbReference>
<comment type="cofactor">
    <cofactor evidence="1 6">
        <name>heme</name>
        <dbReference type="ChEBI" id="CHEBI:30413"/>
    </cofactor>
</comment>
<evidence type="ECO:0000313" key="8">
    <source>
        <dbReference type="EMBL" id="KAJ4393779.1"/>
    </source>
</evidence>
<proteinExistence type="inferred from homology"/>
<keyword evidence="3 6" id="KW-0479">Metal-binding</keyword>
<keyword evidence="9" id="KW-1185">Reference proteome</keyword>
<dbReference type="SUPFAM" id="SSF48264">
    <property type="entry name" value="Cytochrome P450"/>
    <property type="match status" value="1"/>
</dbReference>
<protein>
    <recommendedName>
        <fullName evidence="10">Cytochrome P450</fullName>
    </recommendedName>
</protein>
<dbReference type="GO" id="GO:0004497">
    <property type="term" value="F:monooxygenase activity"/>
    <property type="evidence" value="ECO:0007669"/>
    <property type="project" value="UniProtKB-KW"/>
</dbReference>
<evidence type="ECO:0000256" key="4">
    <source>
        <dbReference type="ARBA" id="ARBA00023004"/>
    </source>
</evidence>
<evidence type="ECO:0000256" key="3">
    <source>
        <dbReference type="ARBA" id="ARBA00022723"/>
    </source>
</evidence>
<name>A0A9W9CZP8_9PEZI</name>
<dbReference type="Gene3D" id="1.10.630.10">
    <property type="entry name" value="Cytochrome P450"/>
    <property type="match status" value="1"/>
</dbReference>
<dbReference type="InterPro" id="IPR001128">
    <property type="entry name" value="Cyt_P450"/>
</dbReference>
<evidence type="ECO:0000256" key="7">
    <source>
        <dbReference type="RuleBase" id="RU000461"/>
    </source>
</evidence>
<sequence>MALDGGRSIRQLGLEHSHLPILTLVVPFSRLYVVTSPSVAAAIQRRPTAELSFNALLPDIVQRVMGLDHATRAIVERGLDPEPGEHRGFLSDLHDMLVSRLGPGPDMDTLTLQAVGELGKGLDAYATLLLGNHGQIEDLLGWVRHLVTHSTARLLYGSGNPFTLHPSLDLEGAFWDFDHGLGSLLVGIWPSVTARKAYAGREALVAAFRKYIEEMHYMSEDDGPPGEMTGADTIVLERIRIARAHGFSTDGIARSEVSFLFAGIVNTATTTFWTLANIFADHELLRVIREELAAVATESLDGNEHNNRRLSLKQLVTGSPTLYAVYKEVLRLGSNNFSTRLVRKNTTLTAAGVEGEIWLRKGGVVQIAGGVMHGNPAIWGDDVGVFNPKRHLQKNIKGEEDKLMRVNPAAYRAFGGGRTICPGRHFATGEILGLVASIVMRFEMVGPEEAGEIKIPEIDDRILPVHILEPVAGSPVRVRISLREGQDGARVEVVR</sequence>
<keyword evidence="6 7" id="KW-0349">Heme</keyword>
<keyword evidence="7" id="KW-0560">Oxidoreductase</keyword>
<evidence type="ECO:0000256" key="5">
    <source>
        <dbReference type="ARBA" id="ARBA00023033"/>
    </source>
</evidence>